<evidence type="ECO:0000256" key="2">
    <source>
        <dbReference type="ARBA" id="ARBA00022741"/>
    </source>
</evidence>
<feature type="domain" description="ABC transporter" evidence="5">
    <location>
        <begin position="339"/>
        <end position="539"/>
    </location>
</feature>
<dbReference type="Gene3D" id="3.40.50.300">
    <property type="entry name" value="P-loop containing nucleotide triphosphate hydrolases"/>
    <property type="match status" value="2"/>
</dbReference>
<dbReference type="GO" id="GO:0005524">
    <property type="term" value="F:ATP binding"/>
    <property type="evidence" value="ECO:0007669"/>
    <property type="project" value="UniProtKB-KW"/>
</dbReference>
<dbReference type="CDD" id="cd03221">
    <property type="entry name" value="ABCF_EF-3"/>
    <property type="match status" value="2"/>
</dbReference>
<dbReference type="PANTHER" id="PTHR19211:SF6">
    <property type="entry name" value="BLL7188 PROTEIN"/>
    <property type="match status" value="1"/>
</dbReference>
<dbReference type="Pfam" id="PF00005">
    <property type="entry name" value="ABC_tran"/>
    <property type="match status" value="2"/>
</dbReference>
<keyword evidence="1" id="KW-0677">Repeat</keyword>
<keyword evidence="3 6" id="KW-0067">ATP-binding</keyword>
<dbReference type="PANTHER" id="PTHR19211">
    <property type="entry name" value="ATP-BINDING TRANSPORT PROTEIN-RELATED"/>
    <property type="match status" value="1"/>
</dbReference>
<reference evidence="7" key="1">
    <citation type="journal article" date="2019" name="Int. J. Syst. Evol. Microbiol.">
        <title>The Global Catalogue of Microorganisms (GCM) 10K type strain sequencing project: providing services to taxonomists for standard genome sequencing and annotation.</title>
        <authorList>
            <consortium name="The Broad Institute Genomics Platform"/>
            <consortium name="The Broad Institute Genome Sequencing Center for Infectious Disease"/>
            <person name="Wu L."/>
            <person name="Ma J."/>
        </authorList>
    </citation>
    <scope>NUCLEOTIDE SEQUENCE [LARGE SCALE GENOMIC DNA]</scope>
    <source>
        <strain evidence="7">JCM 18304</strain>
    </source>
</reference>
<evidence type="ECO:0000256" key="4">
    <source>
        <dbReference type="SAM" id="MobiDB-lite"/>
    </source>
</evidence>
<evidence type="ECO:0000256" key="1">
    <source>
        <dbReference type="ARBA" id="ARBA00022737"/>
    </source>
</evidence>
<evidence type="ECO:0000256" key="3">
    <source>
        <dbReference type="ARBA" id="ARBA00022840"/>
    </source>
</evidence>
<dbReference type="SMART" id="SM00382">
    <property type="entry name" value="AAA"/>
    <property type="match status" value="2"/>
</dbReference>
<evidence type="ECO:0000313" key="6">
    <source>
        <dbReference type="EMBL" id="GAA5201010.1"/>
    </source>
</evidence>
<dbReference type="RefSeq" id="WP_345638819.1">
    <property type="nucleotide sequence ID" value="NZ_BAABJQ010000047.1"/>
</dbReference>
<dbReference type="InterPro" id="IPR003439">
    <property type="entry name" value="ABC_transporter-like_ATP-bd"/>
</dbReference>
<dbReference type="PROSITE" id="PS50893">
    <property type="entry name" value="ABC_TRANSPORTER_2"/>
    <property type="match status" value="2"/>
</dbReference>
<dbReference type="InterPro" id="IPR027417">
    <property type="entry name" value="P-loop_NTPase"/>
</dbReference>
<organism evidence="6 7">
    <name type="scientific">Rugosimonospora acidiphila</name>
    <dbReference type="NCBI Taxonomy" id="556531"/>
    <lineage>
        <taxon>Bacteria</taxon>
        <taxon>Bacillati</taxon>
        <taxon>Actinomycetota</taxon>
        <taxon>Actinomycetes</taxon>
        <taxon>Micromonosporales</taxon>
        <taxon>Micromonosporaceae</taxon>
        <taxon>Rugosimonospora</taxon>
    </lineage>
</organism>
<keyword evidence="7" id="KW-1185">Reference proteome</keyword>
<feature type="compositionally biased region" description="Basic and acidic residues" evidence="4">
    <location>
        <begin position="242"/>
        <end position="266"/>
    </location>
</feature>
<evidence type="ECO:0000313" key="7">
    <source>
        <dbReference type="Proteomes" id="UP001501570"/>
    </source>
</evidence>
<dbReference type="InterPro" id="IPR050611">
    <property type="entry name" value="ABCF"/>
</dbReference>
<dbReference type="Proteomes" id="UP001501570">
    <property type="component" value="Unassembled WGS sequence"/>
</dbReference>
<accession>A0ABP9STF4</accession>
<sequence>MSDAFVVCANLSFSWPDDIPVFQDLSFTLGEGRTGLVAPNGAGKTTLLRLIAGGLRPTGGTVSVEGVLGYLPQDLPLTGDLIVAEVLGVAPVIDALHAIESGDAGEEHFTTVGNDWDIEERTRAQLDRLGLEDVSLAGRLHTLSGGQVVSLGLAAQLLRRPDVLLLDEPTNNLDLDARRRLYGALEDWTGCLLVVSHDRALLDRMDRIAELDRSEVHFHGGNFTSYEEAVRSAREVAERNVRNAEQEVKREKRELQQARERAERRSGNASRNLKSAGLPKIVAGAMKRSAQESAGRSNTMHSARVGEARARLDEAGRALRDEQRIVLELPGTNVPAGRVLFEGERMRVCHGQRAVFAGDGVNLTVQGPERIALTGPNGAGKSTLLRLISGDLEPDGGQFRRAGGRVAYLSQRLDLLDLDRTVAENLAAFAPGMPQAERMNLLARFLFRGPGVHLPVGVLSGGERLRATLACVLFAEPAPQLLLLDEPTNNLDLVSVGQLESALAAYQGAFVAVSHDERFLTEINVGRRLRLAEGRLLEA</sequence>
<feature type="region of interest" description="Disordered" evidence="4">
    <location>
        <begin position="242"/>
        <end position="274"/>
    </location>
</feature>
<comment type="caution">
    <text evidence="6">The sequence shown here is derived from an EMBL/GenBank/DDBJ whole genome shotgun (WGS) entry which is preliminary data.</text>
</comment>
<name>A0ABP9STF4_9ACTN</name>
<gene>
    <name evidence="6" type="ORF">GCM10023322_80140</name>
</gene>
<protein>
    <submittedName>
        <fullName evidence="6">ABC-F family ATP-binding cassette domain-containing protein</fullName>
    </submittedName>
</protein>
<evidence type="ECO:0000259" key="5">
    <source>
        <dbReference type="PROSITE" id="PS50893"/>
    </source>
</evidence>
<feature type="domain" description="ABC transporter" evidence="5">
    <location>
        <begin position="6"/>
        <end position="238"/>
    </location>
</feature>
<dbReference type="SUPFAM" id="SSF52540">
    <property type="entry name" value="P-loop containing nucleoside triphosphate hydrolases"/>
    <property type="match status" value="2"/>
</dbReference>
<keyword evidence="2" id="KW-0547">Nucleotide-binding</keyword>
<dbReference type="EMBL" id="BAABJQ010000047">
    <property type="protein sequence ID" value="GAA5201010.1"/>
    <property type="molecule type" value="Genomic_DNA"/>
</dbReference>
<proteinExistence type="predicted"/>
<dbReference type="InterPro" id="IPR003593">
    <property type="entry name" value="AAA+_ATPase"/>
</dbReference>